<proteinExistence type="predicted"/>
<accession>A0A0F7L9Z9</accession>
<name>A0A0F7L9Z9_9VIRU</name>
<reference evidence="1" key="1">
    <citation type="journal article" date="2015" name="Front. Microbiol.">
        <title>Combining genomic sequencing methods to explore viral diversity and reveal potential virus-host interactions.</title>
        <authorList>
            <person name="Chow C.E."/>
            <person name="Winget D.M."/>
            <person name="White R.A.III."/>
            <person name="Hallam S.J."/>
            <person name="Suttle C.A."/>
        </authorList>
    </citation>
    <scope>NUCLEOTIDE SEQUENCE</scope>
    <source>
        <strain evidence="1">Oxic1_6</strain>
    </source>
</reference>
<evidence type="ECO:0000313" key="1">
    <source>
        <dbReference type="EMBL" id="AKH48227.1"/>
    </source>
</evidence>
<dbReference type="EMBL" id="KR029601">
    <property type="protein sequence ID" value="AKH48227.1"/>
    <property type="molecule type" value="Genomic_DNA"/>
</dbReference>
<reference evidence="1" key="2">
    <citation type="submission" date="2015-03" db="EMBL/GenBank/DDBJ databases">
        <authorList>
            <person name="Chow C.-E.T."/>
            <person name="Winget D.M."/>
            <person name="White R.A.III."/>
            <person name="Hallam S.J."/>
            <person name="Suttle C.A."/>
        </authorList>
    </citation>
    <scope>NUCLEOTIDE SEQUENCE</scope>
    <source>
        <strain evidence="1">Oxic1_6</strain>
    </source>
</reference>
<protein>
    <submittedName>
        <fullName evidence="1">Uncharacterized protein</fullName>
    </submittedName>
</protein>
<organism evidence="1">
    <name type="scientific">uncultured marine virus</name>
    <dbReference type="NCBI Taxonomy" id="186617"/>
    <lineage>
        <taxon>Viruses</taxon>
        <taxon>environmental samples</taxon>
    </lineage>
</organism>
<sequence length="73" mass="8066">MRCGRCGGPRDDARDQARHLRRLSAERERRTGSARPRAQAWDSACVSSQSWEDEGTRAGYVADDAMAARKGGE</sequence>